<organism evidence="2 3">
    <name type="scientific">Kribbella rubisoli</name>
    <dbReference type="NCBI Taxonomy" id="3075929"/>
    <lineage>
        <taxon>Bacteria</taxon>
        <taxon>Bacillati</taxon>
        <taxon>Actinomycetota</taxon>
        <taxon>Actinomycetes</taxon>
        <taxon>Propionibacteriales</taxon>
        <taxon>Kribbellaceae</taxon>
        <taxon>Kribbella</taxon>
    </lineage>
</organism>
<feature type="domain" description="NAD-dependent epimerase/dehydratase" evidence="1">
    <location>
        <begin position="2"/>
        <end position="233"/>
    </location>
</feature>
<gene>
    <name evidence="2" type="ORF">EV645_5777</name>
</gene>
<dbReference type="EMBL" id="SHKR01000014">
    <property type="protein sequence ID" value="RZU12505.1"/>
    <property type="molecule type" value="Genomic_DNA"/>
</dbReference>
<evidence type="ECO:0000259" key="1">
    <source>
        <dbReference type="Pfam" id="PF01370"/>
    </source>
</evidence>
<evidence type="ECO:0000313" key="2">
    <source>
        <dbReference type="EMBL" id="RZU12505.1"/>
    </source>
</evidence>
<keyword evidence="3" id="KW-1185">Reference proteome</keyword>
<dbReference type="AlphaFoldDB" id="A0A4Q7WSD8"/>
<dbReference type="InterPro" id="IPR050177">
    <property type="entry name" value="Lipid_A_modif_metabolic_enz"/>
</dbReference>
<proteinExistence type="predicted"/>
<dbReference type="RefSeq" id="WP_130447092.1">
    <property type="nucleotide sequence ID" value="NZ_SHKR01000014.1"/>
</dbReference>
<dbReference type="Pfam" id="PF01370">
    <property type="entry name" value="Epimerase"/>
    <property type="match status" value="1"/>
</dbReference>
<dbReference type="InterPro" id="IPR036291">
    <property type="entry name" value="NAD(P)-bd_dom_sf"/>
</dbReference>
<dbReference type="PANTHER" id="PTHR43245">
    <property type="entry name" value="BIFUNCTIONAL POLYMYXIN RESISTANCE PROTEIN ARNA"/>
    <property type="match status" value="1"/>
</dbReference>
<dbReference type="SUPFAM" id="SSF51735">
    <property type="entry name" value="NAD(P)-binding Rossmann-fold domains"/>
    <property type="match status" value="1"/>
</dbReference>
<evidence type="ECO:0000313" key="3">
    <source>
        <dbReference type="Proteomes" id="UP000292027"/>
    </source>
</evidence>
<reference evidence="2 3" key="1">
    <citation type="journal article" date="2015" name="Stand. Genomic Sci.">
        <title>Genomic Encyclopedia of Bacterial and Archaeal Type Strains, Phase III: the genomes of soil and plant-associated and newly described type strains.</title>
        <authorList>
            <person name="Whitman W.B."/>
            <person name="Woyke T."/>
            <person name="Klenk H.P."/>
            <person name="Zhou Y."/>
            <person name="Lilburn T.G."/>
            <person name="Beck B.J."/>
            <person name="De Vos P."/>
            <person name="Vandamme P."/>
            <person name="Eisen J.A."/>
            <person name="Garrity G."/>
            <person name="Hugenholtz P."/>
            <person name="Kyrpides N.C."/>
        </authorList>
    </citation>
    <scope>NUCLEOTIDE SEQUENCE [LARGE SCALE GENOMIC DNA]</scope>
    <source>
        <strain evidence="2 3">VKM Ac-2540</strain>
    </source>
</reference>
<sequence length="293" mass="31192">MILVTGGLGMIGAHTARALLDLGQEVVVTSHRRTDAPSFLEGKVVVEQVDLTDRDAFLALGNRHDISNIVHLAGSIPGDDPVAYFRHDTAALFNALDAARAWNVRRFAVASSIGVYIGQDESPWHEGMALPTADLPHLIVAFKKAVEPVTTHSLAGTGVHPIVLRIGSTWGPLMDPESIFSPIPPYVSAVLRGETPAPLPADAGGDWCYAPDMGRAIASLVSADTLDHTAYNVSSGKPFVYGEAAGQLAVEPGGETSPHLDITRLTAETGFTPSFTFPEAVADYFTWRTTNAR</sequence>
<dbReference type="Gene3D" id="3.40.50.720">
    <property type="entry name" value="NAD(P)-binding Rossmann-like Domain"/>
    <property type="match status" value="1"/>
</dbReference>
<accession>A0A4Q7WSD8</accession>
<dbReference type="OrthoDB" id="9801785at2"/>
<dbReference type="Proteomes" id="UP000292027">
    <property type="component" value="Unassembled WGS sequence"/>
</dbReference>
<name>A0A4Q7WSD8_9ACTN</name>
<protein>
    <submittedName>
        <fullName evidence="2">Nucleoside-diphosphate-sugar epimerase</fullName>
    </submittedName>
</protein>
<comment type="caution">
    <text evidence="2">The sequence shown here is derived from an EMBL/GenBank/DDBJ whole genome shotgun (WGS) entry which is preliminary data.</text>
</comment>
<dbReference type="InterPro" id="IPR001509">
    <property type="entry name" value="Epimerase_deHydtase"/>
</dbReference>